<dbReference type="Pfam" id="PF03312">
    <property type="entry name" value="DUF272"/>
    <property type="match status" value="1"/>
</dbReference>
<dbReference type="Proteomes" id="UP000230233">
    <property type="component" value="Chromosome X"/>
</dbReference>
<evidence type="ECO:0000313" key="2">
    <source>
        <dbReference type="Proteomes" id="UP000230233"/>
    </source>
</evidence>
<dbReference type="AlphaFoldDB" id="A0A2G5SNK8"/>
<accession>A0A2G5SNK8</accession>
<dbReference type="OrthoDB" id="5902615at2759"/>
<keyword evidence="2" id="KW-1185">Reference proteome</keyword>
<gene>
    <name evidence="1" type="primary">Cnig_chr_X.g23192</name>
    <name evidence="1" type="ORF">B9Z55_023192</name>
</gene>
<dbReference type="EMBL" id="PDUG01000006">
    <property type="protein sequence ID" value="PIC16660.1"/>
    <property type="molecule type" value="Genomic_DNA"/>
</dbReference>
<comment type="caution">
    <text evidence="1">The sequence shown here is derived from an EMBL/GenBank/DDBJ whole genome shotgun (WGS) entry which is preliminary data.</text>
</comment>
<sequence>MDTDTLMDVYGIVVGKKVPNCQYYVWCKESESDLFLQMDRTKPVKLGTWVNMRFRRSEYQNPNFLIHDYVVVTPIYKTEVEGNTVRLQLEQYLNSNLKELDNWFFGKIHNNRNKEFPTGFYYLTIKKIRKESGDIWVMENVDASEPKKTTISGIIGIVSGSGKKAENQYFVWCKERKADYDVVIFSENPNIKIGTWLKLDLSLDQLSQPYLECSNFTVIQYPIHPTFLSENSQLCLNLEIWVPEGSQNVSHPFVGEIINIIEPFGQSGRYSITAMRNKIGSQIGWFLKAKKLQNPIRPILKQQPRARSQSRVRFQSANVEITGIVVAQDANVFYVWCRERLPGLDIAIPKSASLSLTDWIQFSISREELDHSFPSDPKFQIREFRRITAQFQTDLSVSGKSVTVKINMEIARNPRIENIHHDFMGLIINERFEFQQSGMYSIIIHRAKKGENPRSVWYIQNAELQSSNVEITGIVVAQDPKNFYVWCRERIPGLDIAIPKPASLSLTDWIQFSVSQDLMENFFKSDQAFQIEAFRRIPSILPTGLSKNGKSVTIKFDMEIERNLRVEDIHHDVMGLIINEKFEFQQSGRYSITIYRAKKEENPRSVWYIQNVEMAPPTPKPRSSPISPSAEERYFTAMIMNISNFEHNETINVWIFDLKQQGTLKLNVATEKLNLNAGDMFEAVFSNINETWFSTGPVTKMENSYTRRPNNNSNQVEILVDGKSLNDADSSHRCSWIDHGDFGDILDINDLVQNHENLVYKVWIQRALVNNNYQWIV</sequence>
<name>A0A2G5SNK8_9PELO</name>
<protein>
    <submittedName>
        <fullName evidence="1">Uncharacterized protein</fullName>
    </submittedName>
</protein>
<evidence type="ECO:0000313" key="1">
    <source>
        <dbReference type="EMBL" id="PIC16660.1"/>
    </source>
</evidence>
<reference evidence="2" key="1">
    <citation type="submission" date="2017-10" db="EMBL/GenBank/DDBJ databases">
        <title>Rapid genome shrinkage in a self-fertile nematode reveals novel sperm competition proteins.</title>
        <authorList>
            <person name="Yin D."/>
            <person name="Schwarz E.M."/>
            <person name="Thomas C.G."/>
            <person name="Felde R.L."/>
            <person name="Korf I.F."/>
            <person name="Cutter A.D."/>
            <person name="Schartner C.M."/>
            <person name="Ralston E.J."/>
            <person name="Meyer B.J."/>
            <person name="Haag E.S."/>
        </authorList>
    </citation>
    <scope>NUCLEOTIDE SEQUENCE [LARGE SCALE GENOMIC DNA]</scope>
    <source>
        <strain evidence="2">JU1422</strain>
    </source>
</reference>
<organism evidence="1 2">
    <name type="scientific">Caenorhabditis nigoni</name>
    <dbReference type="NCBI Taxonomy" id="1611254"/>
    <lineage>
        <taxon>Eukaryota</taxon>
        <taxon>Metazoa</taxon>
        <taxon>Ecdysozoa</taxon>
        <taxon>Nematoda</taxon>
        <taxon>Chromadorea</taxon>
        <taxon>Rhabditida</taxon>
        <taxon>Rhabditina</taxon>
        <taxon>Rhabditomorpha</taxon>
        <taxon>Rhabditoidea</taxon>
        <taxon>Rhabditidae</taxon>
        <taxon>Peloderinae</taxon>
        <taxon>Caenorhabditis</taxon>
    </lineage>
</organism>
<proteinExistence type="predicted"/>
<dbReference type="InterPro" id="IPR004987">
    <property type="entry name" value="DUF272"/>
</dbReference>